<evidence type="ECO:0000313" key="1">
    <source>
        <dbReference type="EMBL" id="KZT51153.1"/>
    </source>
</evidence>
<dbReference type="AlphaFoldDB" id="A0A165CPK3"/>
<accession>A0A165CPK3</accession>
<sequence length="114" mass="12456">MGISVSTPLVVMWHLLSESHELRAFIVRECVEGLPVTNTQVLVRGIHHPRSSVTELSGTSIVQDASCRLLIVTASRRLRHARDAQRAGGVCQPVLGRCIADPARPLIGLLLTRM</sequence>
<proteinExistence type="predicted"/>
<organism evidence="1 2">
    <name type="scientific">Calocera cornea HHB12733</name>
    <dbReference type="NCBI Taxonomy" id="1353952"/>
    <lineage>
        <taxon>Eukaryota</taxon>
        <taxon>Fungi</taxon>
        <taxon>Dikarya</taxon>
        <taxon>Basidiomycota</taxon>
        <taxon>Agaricomycotina</taxon>
        <taxon>Dacrymycetes</taxon>
        <taxon>Dacrymycetales</taxon>
        <taxon>Dacrymycetaceae</taxon>
        <taxon>Calocera</taxon>
    </lineage>
</organism>
<dbReference type="InParanoid" id="A0A165CPK3"/>
<gene>
    <name evidence="1" type="ORF">CALCODRAFT_151722</name>
</gene>
<dbReference type="Proteomes" id="UP000076842">
    <property type="component" value="Unassembled WGS sequence"/>
</dbReference>
<protein>
    <submittedName>
        <fullName evidence="1">Uncharacterized protein</fullName>
    </submittedName>
</protein>
<name>A0A165CPK3_9BASI</name>
<evidence type="ECO:0000313" key="2">
    <source>
        <dbReference type="Proteomes" id="UP000076842"/>
    </source>
</evidence>
<keyword evidence="2" id="KW-1185">Reference proteome</keyword>
<reference evidence="1 2" key="1">
    <citation type="journal article" date="2016" name="Mol. Biol. Evol.">
        <title>Comparative Genomics of Early-Diverging Mushroom-Forming Fungi Provides Insights into the Origins of Lignocellulose Decay Capabilities.</title>
        <authorList>
            <person name="Nagy L.G."/>
            <person name="Riley R."/>
            <person name="Tritt A."/>
            <person name="Adam C."/>
            <person name="Daum C."/>
            <person name="Floudas D."/>
            <person name="Sun H."/>
            <person name="Yadav J.S."/>
            <person name="Pangilinan J."/>
            <person name="Larsson K.H."/>
            <person name="Matsuura K."/>
            <person name="Barry K."/>
            <person name="Labutti K."/>
            <person name="Kuo R."/>
            <person name="Ohm R.A."/>
            <person name="Bhattacharya S.S."/>
            <person name="Shirouzu T."/>
            <person name="Yoshinaga Y."/>
            <person name="Martin F.M."/>
            <person name="Grigoriev I.V."/>
            <person name="Hibbett D.S."/>
        </authorList>
    </citation>
    <scope>NUCLEOTIDE SEQUENCE [LARGE SCALE GENOMIC DNA]</scope>
    <source>
        <strain evidence="1 2">HHB12733</strain>
    </source>
</reference>
<dbReference type="EMBL" id="KV424123">
    <property type="protein sequence ID" value="KZT51153.1"/>
    <property type="molecule type" value="Genomic_DNA"/>
</dbReference>